<evidence type="ECO:0000259" key="2">
    <source>
        <dbReference type="Pfam" id="PF11790"/>
    </source>
</evidence>
<dbReference type="Gene3D" id="3.20.20.80">
    <property type="entry name" value="Glycosidases"/>
    <property type="match status" value="1"/>
</dbReference>
<organism evidence="3 4">
    <name type="scientific">Aspergillus calidoustus</name>
    <dbReference type="NCBI Taxonomy" id="454130"/>
    <lineage>
        <taxon>Eukaryota</taxon>
        <taxon>Fungi</taxon>
        <taxon>Dikarya</taxon>
        <taxon>Ascomycota</taxon>
        <taxon>Pezizomycotina</taxon>
        <taxon>Eurotiomycetes</taxon>
        <taxon>Eurotiomycetidae</taxon>
        <taxon>Eurotiales</taxon>
        <taxon>Aspergillaceae</taxon>
        <taxon>Aspergillus</taxon>
        <taxon>Aspergillus subgen. Nidulantes</taxon>
    </lineage>
</organism>
<dbReference type="Pfam" id="PF11790">
    <property type="entry name" value="Glyco_hydro_cc"/>
    <property type="match status" value="1"/>
</dbReference>
<dbReference type="InterPro" id="IPR017853">
    <property type="entry name" value="GH"/>
</dbReference>
<sequence>MASKTTTAFALLSLGPALALAQGKRGLAYNDAALANLFNGHDQVTWGYNWAIHRNGLDNSHEFSPMLWGLPSSLSPEWTAAVQTAGVENILSFNEPDLGSQANISPSDAAAGHLAYLEPFAGQVRISTPAVTNGPPPNMGTGWMDQFFQHCNTCTIDFVAIHWYANNDPEGFKSHVQQFYDKYHRPIWITEFAASGSEEEQISFLQDVLPWLDAQDYVERYAYFGVFPGFLINEAGNGLSALGEVYATYSG</sequence>
<dbReference type="SUPFAM" id="SSF51445">
    <property type="entry name" value="(Trans)glycosidases"/>
    <property type="match status" value="1"/>
</dbReference>
<dbReference type="EMBL" id="CDMC01000001">
    <property type="protein sequence ID" value="CEL01334.1"/>
    <property type="molecule type" value="Genomic_DNA"/>
</dbReference>
<keyword evidence="4" id="KW-1185">Reference proteome</keyword>
<feature type="signal peptide" evidence="1">
    <location>
        <begin position="1"/>
        <end position="21"/>
    </location>
</feature>
<dbReference type="FunFam" id="3.20.20.80:FF:000176">
    <property type="entry name" value="Glycoside hydrolase family 128 protein"/>
    <property type="match status" value="1"/>
</dbReference>
<evidence type="ECO:0000313" key="4">
    <source>
        <dbReference type="Proteomes" id="UP000054771"/>
    </source>
</evidence>
<reference evidence="4" key="1">
    <citation type="journal article" date="2016" name="Genome Announc.">
        <title>Draft genome sequences of fungus Aspergillus calidoustus.</title>
        <authorList>
            <person name="Horn F."/>
            <person name="Linde J."/>
            <person name="Mattern D.J."/>
            <person name="Walther G."/>
            <person name="Guthke R."/>
            <person name="Scherlach K."/>
            <person name="Martin K."/>
            <person name="Brakhage A.A."/>
            <person name="Petzke L."/>
            <person name="Valiante V."/>
        </authorList>
    </citation>
    <scope>NUCLEOTIDE SEQUENCE [LARGE SCALE GENOMIC DNA]</scope>
    <source>
        <strain evidence="4">SF006504</strain>
    </source>
</reference>
<gene>
    <name evidence="3" type="ORF">ASPCAL00919</name>
</gene>
<dbReference type="GO" id="GO:0071966">
    <property type="term" value="P:fungal-type cell wall polysaccharide metabolic process"/>
    <property type="evidence" value="ECO:0007669"/>
    <property type="project" value="TreeGrafter"/>
</dbReference>
<dbReference type="Proteomes" id="UP000054771">
    <property type="component" value="Unassembled WGS sequence"/>
</dbReference>
<dbReference type="OMA" id="DGWDWIT"/>
<dbReference type="InterPro" id="IPR024655">
    <property type="entry name" value="Asl1_glyco_hydro_catalytic"/>
</dbReference>
<protein>
    <recommendedName>
        <fullName evidence="2">Asl1-like glycosyl hydrolase catalytic domain-containing protein</fullName>
    </recommendedName>
</protein>
<feature type="domain" description="Asl1-like glycosyl hydrolase catalytic" evidence="2">
    <location>
        <begin position="26"/>
        <end position="246"/>
    </location>
</feature>
<dbReference type="PANTHER" id="PTHR34154">
    <property type="entry name" value="ALKALI-SENSITIVE LINKAGE PROTEIN 1"/>
    <property type="match status" value="1"/>
</dbReference>
<dbReference type="STRING" id="454130.A0A0U5FQ63"/>
<proteinExistence type="predicted"/>
<accession>A0A0U5FQ63</accession>
<dbReference type="AlphaFoldDB" id="A0A0U5FQ63"/>
<name>A0A0U5FQ63_ASPCI</name>
<evidence type="ECO:0000256" key="1">
    <source>
        <dbReference type="SAM" id="SignalP"/>
    </source>
</evidence>
<keyword evidence="1" id="KW-0732">Signal</keyword>
<dbReference type="PANTHER" id="PTHR34154:SF11">
    <property type="entry name" value="ASL1-LIKE GLYCOSYL HYDROLASE CATALYTIC DOMAIN-CONTAINING PROTEIN"/>
    <property type="match status" value="1"/>
</dbReference>
<dbReference type="InterPro" id="IPR053183">
    <property type="entry name" value="ASL1"/>
</dbReference>
<feature type="chain" id="PRO_5006857185" description="Asl1-like glycosyl hydrolase catalytic domain-containing protein" evidence="1">
    <location>
        <begin position="22"/>
        <end position="251"/>
    </location>
</feature>
<dbReference type="OrthoDB" id="43654at2759"/>
<dbReference type="GO" id="GO:0009277">
    <property type="term" value="C:fungal-type cell wall"/>
    <property type="evidence" value="ECO:0007669"/>
    <property type="project" value="TreeGrafter"/>
</dbReference>
<evidence type="ECO:0000313" key="3">
    <source>
        <dbReference type="EMBL" id="CEL01334.1"/>
    </source>
</evidence>